<dbReference type="eggNOG" id="COG0195">
    <property type="taxonomic scope" value="Bacteria"/>
</dbReference>
<protein>
    <submittedName>
        <fullName evidence="2">Hypothetical cytosolic protein</fullName>
    </submittedName>
</protein>
<dbReference type="InterPro" id="IPR003029">
    <property type="entry name" value="S1_domain"/>
</dbReference>
<name>Q2LU20_SYNAS</name>
<gene>
    <name evidence="2" type="ORF">SYN_01885</name>
</gene>
<feature type="domain" description="S1 motif" evidence="1">
    <location>
        <begin position="106"/>
        <end position="185"/>
    </location>
</feature>
<dbReference type="KEGG" id="sat:SYN_01885"/>
<reference evidence="2 3" key="1">
    <citation type="journal article" date="2007" name="Proc. Natl. Acad. Sci. U.S.A.">
        <title>The genome of Syntrophus aciditrophicus: life at the thermodynamic limit of microbial growth.</title>
        <authorList>
            <person name="McInerney M.J."/>
            <person name="Rohlin L."/>
            <person name="Mouttaki H."/>
            <person name="Kim U."/>
            <person name="Krupp R.S."/>
            <person name="Rios-Hernandez L."/>
            <person name="Sieber J."/>
            <person name="Struchtemeyer C.G."/>
            <person name="Bhattacharyya A."/>
            <person name="Campbell J.W."/>
            <person name="Gunsalus R.P."/>
        </authorList>
    </citation>
    <scope>NUCLEOTIDE SEQUENCE [LARGE SCALE GENOMIC DNA]</scope>
    <source>
        <strain evidence="2 3">SB</strain>
    </source>
</reference>
<accession>Q2LU20</accession>
<evidence type="ECO:0000259" key="1">
    <source>
        <dbReference type="PROSITE" id="PS50126"/>
    </source>
</evidence>
<dbReference type="Proteomes" id="UP000001933">
    <property type="component" value="Chromosome"/>
</dbReference>
<dbReference type="STRING" id="56780.SYN_01885"/>
<dbReference type="HOGENOM" id="CLU_1174065_0_0_7"/>
<dbReference type="EMBL" id="CP000252">
    <property type="protein sequence ID" value="ABC77576.1"/>
    <property type="molecule type" value="Genomic_DNA"/>
</dbReference>
<proteinExistence type="predicted"/>
<dbReference type="InParanoid" id="Q2LU20"/>
<sequence length="250" mass="27640">MNPMFDVRELADIYGLPEETAKAELLKSLSNSLSTVFGAEIEVLSSEAGALEIYSYRDSSGDLQVRSIPLSSIGRHAIKRIRRDLSLSLAKIRVLRDYDLSRDLVGRVVEGMIVKAVNHGSLSIRLQANGSCNPGNLVGSCPYRFQTPKERGTYRPGDVLSFQVLKVSPVMENGMPRLEITLGRNGRGLVEGLIMKRVWENPSCRDVKARCVKRIAGAYSEVVSTAPVSRDAIKSVSDELKEYIRVVRKS</sequence>
<dbReference type="PROSITE" id="PS50126">
    <property type="entry name" value="S1"/>
    <property type="match status" value="1"/>
</dbReference>
<keyword evidence="3" id="KW-1185">Reference proteome</keyword>
<dbReference type="GO" id="GO:0003676">
    <property type="term" value="F:nucleic acid binding"/>
    <property type="evidence" value="ECO:0007669"/>
    <property type="project" value="InterPro"/>
</dbReference>
<dbReference type="AlphaFoldDB" id="Q2LU20"/>
<organism evidence="2 3">
    <name type="scientific">Syntrophus aciditrophicus (strain SB)</name>
    <dbReference type="NCBI Taxonomy" id="56780"/>
    <lineage>
        <taxon>Bacteria</taxon>
        <taxon>Pseudomonadati</taxon>
        <taxon>Thermodesulfobacteriota</taxon>
        <taxon>Syntrophia</taxon>
        <taxon>Syntrophales</taxon>
        <taxon>Syntrophaceae</taxon>
        <taxon>Syntrophus</taxon>
    </lineage>
</organism>
<evidence type="ECO:0000313" key="2">
    <source>
        <dbReference type="EMBL" id="ABC77576.1"/>
    </source>
</evidence>
<evidence type="ECO:0000313" key="3">
    <source>
        <dbReference type="Proteomes" id="UP000001933"/>
    </source>
</evidence>